<keyword evidence="9" id="KW-0067">ATP-binding</keyword>
<evidence type="ECO:0000256" key="4">
    <source>
        <dbReference type="ARBA" id="ARBA00012129"/>
    </source>
</evidence>
<organism evidence="12 13">
    <name type="scientific">Arsenicicoccus piscis</name>
    <dbReference type="NCBI Taxonomy" id="673954"/>
    <lineage>
        <taxon>Bacteria</taxon>
        <taxon>Bacillati</taxon>
        <taxon>Actinomycetota</taxon>
        <taxon>Actinomycetes</taxon>
        <taxon>Micrococcales</taxon>
        <taxon>Intrasporangiaceae</taxon>
        <taxon>Arsenicicoccus</taxon>
    </lineage>
</organism>
<evidence type="ECO:0000256" key="1">
    <source>
        <dbReference type="ARBA" id="ARBA00001771"/>
    </source>
</evidence>
<keyword evidence="11" id="KW-0784">Thiamine biosynthesis</keyword>
<evidence type="ECO:0000256" key="7">
    <source>
        <dbReference type="ARBA" id="ARBA00022741"/>
    </source>
</evidence>
<dbReference type="Proteomes" id="UP001157109">
    <property type="component" value="Unassembled WGS sequence"/>
</dbReference>
<keyword evidence="6" id="KW-0479">Metal-binding</keyword>
<evidence type="ECO:0000256" key="11">
    <source>
        <dbReference type="ARBA" id="ARBA00022977"/>
    </source>
</evidence>
<comment type="cofactor">
    <cofactor evidence="2">
        <name>Mg(2+)</name>
        <dbReference type="ChEBI" id="CHEBI:18420"/>
    </cofactor>
</comment>
<evidence type="ECO:0000256" key="8">
    <source>
        <dbReference type="ARBA" id="ARBA00022777"/>
    </source>
</evidence>
<keyword evidence="10" id="KW-0460">Magnesium</keyword>
<dbReference type="EC" id="2.7.1.50" evidence="4"/>
<protein>
    <recommendedName>
        <fullName evidence="4">hydroxyethylthiazole kinase</fullName>
        <ecNumber evidence="4">2.7.1.50</ecNumber>
    </recommendedName>
</protein>
<sequence length="156" mass="15508">MVDNPDEAGVFARVASAVLINMGTPQAATVAAMHAAVEACAAAGTPWVLDPVAAGGLPWRTEIARTLVAEHAPAIIRGNASEIAGLAGGSGGRGVDSTDSPEAVLDIARALATEHGCVVAVSGPVDHLTDGDRLVRLANGHALMTQVTGVGCSSVP</sequence>
<evidence type="ECO:0000256" key="6">
    <source>
        <dbReference type="ARBA" id="ARBA00022723"/>
    </source>
</evidence>
<dbReference type="InterPro" id="IPR000417">
    <property type="entry name" value="Hyethyz_kinase"/>
</dbReference>
<reference evidence="13" key="1">
    <citation type="journal article" date="2019" name="Int. J. Syst. Evol. Microbiol.">
        <title>The Global Catalogue of Microorganisms (GCM) 10K type strain sequencing project: providing services to taxonomists for standard genome sequencing and annotation.</title>
        <authorList>
            <consortium name="The Broad Institute Genomics Platform"/>
            <consortium name="The Broad Institute Genome Sequencing Center for Infectious Disease"/>
            <person name="Wu L."/>
            <person name="Ma J."/>
        </authorList>
    </citation>
    <scope>NUCLEOTIDE SEQUENCE [LARGE SCALE GENOMIC DNA]</scope>
    <source>
        <strain evidence="13">NBRC 105830</strain>
    </source>
</reference>
<dbReference type="SUPFAM" id="SSF53613">
    <property type="entry name" value="Ribokinase-like"/>
    <property type="match status" value="1"/>
</dbReference>
<keyword evidence="5" id="KW-0808">Transferase</keyword>
<dbReference type="Pfam" id="PF02110">
    <property type="entry name" value="HK"/>
    <property type="match status" value="1"/>
</dbReference>
<dbReference type="Gene3D" id="3.40.1190.20">
    <property type="match status" value="1"/>
</dbReference>
<proteinExistence type="predicted"/>
<evidence type="ECO:0000313" key="12">
    <source>
        <dbReference type="EMBL" id="GMA20871.1"/>
    </source>
</evidence>
<evidence type="ECO:0000256" key="3">
    <source>
        <dbReference type="ARBA" id="ARBA00004868"/>
    </source>
</evidence>
<gene>
    <name evidence="12" type="ORF">GCM10025862_28920</name>
</gene>
<dbReference type="InterPro" id="IPR029056">
    <property type="entry name" value="Ribokinase-like"/>
</dbReference>
<accession>A0ABQ6HR86</accession>
<evidence type="ECO:0000256" key="10">
    <source>
        <dbReference type="ARBA" id="ARBA00022842"/>
    </source>
</evidence>
<keyword evidence="13" id="KW-1185">Reference proteome</keyword>
<evidence type="ECO:0000256" key="2">
    <source>
        <dbReference type="ARBA" id="ARBA00001946"/>
    </source>
</evidence>
<comment type="caution">
    <text evidence="12">The sequence shown here is derived from an EMBL/GenBank/DDBJ whole genome shotgun (WGS) entry which is preliminary data.</text>
</comment>
<keyword evidence="7" id="KW-0547">Nucleotide-binding</keyword>
<name>A0ABQ6HR86_9MICO</name>
<comment type="pathway">
    <text evidence="3">Cofactor biosynthesis; thiamine diphosphate biosynthesis; 4-methyl-5-(2-phosphoethyl)-thiazole from 5-(2-hydroxyethyl)-4-methylthiazole: step 1/1.</text>
</comment>
<evidence type="ECO:0000256" key="9">
    <source>
        <dbReference type="ARBA" id="ARBA00022840"/>
    </source>
</evidence>
<evidence type="ECO:0000256" key="5">
    <source>
        <dbReference type="ARBA" id="ARBA00022679"/>
    </source>
</evidence>
<dbReference type="PRINTS" id="PR01099">
    <property type="entry name" value="HYETHTZKNASE"/>
</dbReference>
<dbReference type="EMBL" id="BSUJ01000001">
    <property type="protein sequence ID" value="GMA20871.1"/>
    <property type="molecule type" value="Genomic_DNA"/>
</dbReference>
<comment type="catalytic activity">
    <reaction evidence="1">
        <text>5-(2-hydroxyethyl)-4-methylthiazole + ATP = 4-methyl-5-(2-phosphooxyethyl)-thiazole + ADP + H(+)</text>
        <dbReference type="Rhea" id="RHEA:24212"/>
        <dbReference type="ChEBI" id="CHEBI:15378"/>
        <dbReference type="ChEBI" id="CHEBI:17957"/>
        <dbReference type="ChEBI" id="CHEBI:30616"/>
        <dbReference type="ChEBI" id="CHEBI:58296"/>
        <dbReference type="ChEBI" id="CHEBI:456216"/>
        <dbReference type="EC" id="2.7.1.50"/>
    </reaction>
</comment>
<evidence type="ECO:0000313" key="13">
    <source>
        <dbReference type="Proteomes" id="UP001157109"/>
    </source>
</evidence>
<keyword evidence="8" id="KW-0418">Kinase</keyword>